<dbReference type="AlphaFoldDB" id="A0A2A6C5E7"/>
<evidence type="ECO:0000313" key="5">
    <source>
        <dbReference type="EnsemblMetazoa" id="PPA34549.1"/>
    </source>
</evidence>
<gene>
    <name evidence="5" type="primary">WBGene00272918</name>
</gene>
<dbReference type="GO" id="GO:0045202">
    <property type="term" value="C:synapse"/>
    <property type="evidence" value="ECO:0000318"/>
    <property type="project" value="GO_Central"/>
</dbReference>
<keyword evidence="4" id="KW-0472">Membrane</keyword>
<dbReference type="GO" id="GO:1902495">
    <property type="term" value="C:transmembrane transporter complex"/>
    <property type="evidence" value="ECO:0000318"/>
    <property type="project" value="GO_Central"/>
</dbReference>
<dbReference type="SUPFAM" id="SSF63712">
    <property type="entry name" value="Nicotinic receptor ligand binding domain-like"/>
    <property type="match status" value="1"/>
</dbReference>
<dbReference type="InterPro" id="IPR038050">
    <property type="entry name" value="Neuro_actylchol_rec"/>
</dbReference>
<dbReference type="Gene3D" id="2.70.170.10">
    <property type="entry name" value="Neurotransmitter-gated ion-channel ligand-binding domain"/>
    <property type="match status" value="1"/>
</dbReference>
<dbReference type="Pfam" id="PF02931">
    <property type="entry name" value="Neur_chan_LBD"/>
    <property type="match status" value="1"/>
</dbReference>
<dbReference type="OrthoDB" id="5866477at2759"/>
<dbReference type="Gene3D" id="1.20.58.390">
    <property type="entry name" value="Neurotransmitter-gated ion-channel transmembrane domain"/>
    <property type="match status" value="1"/>
</dbReference>
<dbReference type="GO" id="GO:0004888">
    <property type="term" value="F:transmembrane signaling receptor activity"/>
    <property type="evidence" value="ECO:0007669"/>
    <property type="project" value="InterPro"/>
</dbReference>
<dbReference type="InterPro" id="IPR036719">
    <property type="entry name" value="Neuro-gated_channel_TM_sf"/>
</dbReference>
<keyword evidence="2" id="KW-0812">Transmembrane</keyword>
<dbReference type="GO" id="GO:0098794">
    <property type="term" value="C:postsynapse"/>
    <property type="evidence" value="ECO:0007669"/>
    <property type="project" value="GOC"/>
</dbReference>
<keyword evidence="6" id="KW-1185">Reference proteome</keyword>
<comment type="subcellular location">
    <subcellularLocation>
        <location evidence="1">Membrane</location>
        <topology evidence="1">Multi-pass membrane protein</topology>
    </subcellularLocation>
</comment>
<dbReference type="InterPro" id="IPR006201">
    <property type="entry name" value="Neur_channel"/>
</dbReference>
<reference evidence="5" key="2">
    <citation type="submission" date="2022-06" db="UniProtKB">
        <authorList>
            <consortium name="EnsemblMetazoa"/>
        </authorList>
    </citation>
    <scope>IDENTIFICATION</scope>
    <source>
        <strain evidence="5">PS312</strain>
    </source>
</reference>
<protein>
    <submittedName>
        <fullName evidence="5">Transmembrane ion channel</fullName>
    </submittedName>
</protein>
<evidence type="ECO:0000256" key="1">
    <source>
        <dbReference type="ARBA" id="ARBA00004141"/>
    </source>
</evidence>
<dbReference type="Proteomes" id="UP000005239">
    <property type="component" value="Unassembled WGS sequence"/>
</dbReference>
<sequence>MSQLRWVLEVLLGASLAWIVSSADDHKDLLVSYLFNGYNQYVSPFVQRQNSQNNMDIAIRLSSVTVSSVNEQDFTVKVLVTVNYRWFDPHFRWEPSEYGNISRIAYSSQICILVTEVTVLTPDSMSALIRHDGLIIQDTNLVIIYNCPMNFDAFPFDRQSCQICFALDGFSGSNINLIDTPPDDRQLSSNSEWDFVSNLTIDECKTALDGLTTDTESLLFVQLSIVRYHFILARRSFFWVFLIVVPSCLICIVAQFGIFFSYAEIIVENAVSIGLNTMTSLMLAVTVLADFLAKTNNLPGLGWFVLMDIVIVCASVISILIIDHLRSFTI</sequence>
<evidence type="ECO:0000256" key="3">
    <source>
        <dbReference type="ARBA" id="ARBA00022989"/>
    </source>
</evidence>
<evidence type="ECO:0000313" key="6">
    <source>
        <dbReference type="Proteomes" id="UP000005239"/>
    </source>
</evidence>
<dbReference type="GO" id="GO:0005886">
    <property type="term" value="C:plasma membrane"/>
    <property type="evidence" value="ECO:0000318"/>
    <property type="project" value="GO_Central"/>
</dbReference>
<dbReference type="GO" id="GO:1904315">
    <property type="term" value="F:transmitter-gated monoatomic ion channel activity involved in regulation of postsynaptic membrane potential"/>
    <property type="evidence" value="ECO:0000318"/>
    <property type="project" value="GO_Central"/>
</dbReference>
<reference evidence="6" key="1">
    <citation type="journal article" date="2008" name="Nat. Genet.">
        <title>The Pristionchus pacificus genome provides a unique perspective on nematode lifestyle and parasitism.</title>
        <authorList>
            <person name="Dieterich C."/>
            <person name="Clifton S.W."/>
            <person name="Schuster L.N."/>
            <person name="Chinwalla A."/>
            <person name="Delehaunty K."/>
            <person name="Dinkelacker I."/>
            <person name="Fulton L."/>
            <person name="Fulton R."/>
            <person name="Godfrey J."/>
            <person name="Minx P."/>
            <person name="Mitreva M."/>
            <person name="Roeseler W."/>
            <person name="Tian H."/>
            <person name="Witte H."/>
            <person name="Yang S.P."/>
            <person name="Wilson R.K."/>
            <person name="Sommer R.J."/>
        </authorList>
    </citation>
    <scope>NUCLEOTIDE SEQUENCE [LARGE SCALE GENOMIC DNA]</scope>
    <source>
        <strain evidence="6">PS312</strain>
    </source>
</reference>
<proteinExistence type="predicted"/>
<name>A0A2A6C5E7_PRIPA</name>
<dbReference type="PROSITE" id="PS00236">
    <property type="entry name" value="NEUROTR_ION_CHANNEL"/>
    <property type="match status" value="1"/>
</dbReference>
<keyword evidence="3" id="KW-1133">Transmembrane helix</keyword>
<dbReference type="GO" id="GO:0005231">
    <property type="term" value="F:excitatory extracellular ligand-gated monoatomic ion channel activity"/>
    <property type="evidence" value="ECO:0000318"/>
    <property type="project" value="GO_Central"/>
</dbReference>
<dbReference type="InterPro" id="IPR036734">
    <property type="entry name" value="Neur_chan_lig-bd_sf"/>
</dbReference>
<dbReference type="InterPro" id="IPR018000">
    <property type="entry name" value="Neurotransmitter_ion_chnl_CS"/>
</dbReference>
<dbReference type="GO" id="GO:0043005">
    <property type="term" value="C:neuron projection"/>
    <property type="evidence" value="ECO:0000318"/>
    <property type="project" value="GO_Central"/>
</dbReference>
<dbReference type="GO" id="GO:0034220">
    <property type="term" value="P:monoatomic ion transmembrane transport"/>
    <property type="evidence" value="ECO:0000318"/>
    <property type="project" value="GO_Central"/>
</dbReference>
<evidence type="ECO:0000256" key="4">
    <source>
        <dbReference type="ARBA" id="ARBA00023136"/>
    </source>
</evidence>
<dbReference type="PANTHER" id="PTHR18945">
    <property type="entry name" value="NEUROTRANSMITTER GATED ION CHANNEL"/>
    <property type="match status" value="1"/>
</dbReference>
<accession>A0A2A6C5E7</accession>
<dbReference type="InterPro" id="IPR006202">
    <property type="entry name" value="Neur_chan_lig-bd"/>
</dbReference>
<accession>A0A8R1UNE3</accession>
<evidence type="ECO:0000256" key="2">
    <source>
        <dbReference type="ARBA" id="ARBA00022692"/>
    </source>
</evidence>
<dbReference type="GO" id="GO:0007268">
    <property type="term" value="P:chemical synaptic transmission"/>
    <property type="evidence" value="ECO:0000318"/>
    <property type="project" value="GO_Central"/>
</dbReference>
<dbReference type="GO" id="GO:0042391">
    <property type="term" value="P:regulation of membrane potential"/>
    <property type="evidence" value="ECO:0000318"/>
    <property type="project" value="GO_Central"/>
</dbReference>
<dbReference type="SUPFAM" id="SSF90112">
    <property type="entry name" value="Neurotransmitter-gated ion-channel transmembrane pore"/>
    <property type="match status" value="1"/>
</dbReference>
<dbReference type="EnsemblMetazoa" id="PPA34549.1">
    <property type="protein sequence ID" value="PPA34549.1"/>
    <property type="gene ID" value="WBGene00272918"/>
</dbReference>
<organism evidence="5 6">
    <name type="scientific">Pristionchus pacificus</name>
    <name type="common">Parasitic nematode worm</name>
    <dbReference type="NCBI Taxonomy" id="54126"/>
    <lineage>
        <taxon>Eukaryota</taxon>
        <taxon>Metazoa</taxon>
        <taxon>Ecdysozoa</taxon>
        <taxon>Nematoda</taxon>
        <taxon>Chromadorea</taxon>
        <taxon>Rhabditida</taxon>
        <taxon>Rhabditina</taxon>
        <taxon>Diplogasteromorpha</taxon>
        <taxon>Diplogasteroidea</taxon>
        <taxon>Neodiplogasteridae</taxon>
        <taxon>Pristionchus</taxon>
    </lineage>
</organism>